<comment type="caution">
    <text evidence="8">The sequence shown here is derived from an EMBL/GenBank/DDBJ whole genome shotgun (WGS) entry which is preliminary data.</text>
</comment>
<dbReference type="InterPro" id="IPR019574">
    <property type="entry name" value="NADH_UbQ_OxRdtase_Gsu_4Fe4S-bd"/>
</dbReference>
<keyword evidence="2" id="KW-0479">Metal-binding</keyword>
<dbReference type="Pfam" id="PF13510">
    <property type="entry name" value="Fer2_4"/>
    <property type="match status" value="1"/>
</dbReference>
<dbReference type="InterPro" id="IPR055150">
    <property type="entry name" value="Fe_hydrogense_Fe-S_bd"/>
</dbReference>
<dbReference type="Pfam" id="PF12838">
    <property type="entry name" value="Fer4_7"/>
    <property type="match status" value="1"/>
</dbReference>
<protein>
    <submittedName>
        <fullName evidence="8">4Fe-4S dicluster domain-containing protein</fullName>
    </submittedName>
</protein>
<keyword evidence="1" id="KW-0004">4Fe-4S</keyword>
<feature type="domain" description="4Fe-4S ferredoxin-type" evidence="6">
    <location>
        <begin position="187"/>
        <end position="216"/>
    </location>
</feature>
<proteinExistence type="predicted"/>
<evidence type="ECO:0000313" key="8">
    <source>
        <dbReference type="EMBL" id="MFD0896613.1"/>
    </source>
</evidence>
<dbReference type="InterPro" id="IPR017896">
    <property type="entry name" value="4Fe4S_Fe-S-bd"/>
</dbReference>
<feature type="domain" description="2Fe-2S ferredoxin-type" evidence="5">
    <location>
        <begin position="1"/>
        <end position="82"/>
    </location>
</feature>
<feature type="domain" description="4Fe-4S ferredoxin-type" evidence="6">
    <location>
        <begin position="144"/>
        <end position="163"/>
    </location>
</feature>
<evidence type="ECO:0000256" key="3">
    <source>
        <dbReference type="ARBA" id="ARBA00023004"/>
    </source>
</evidence>
<name>A0ABW3E8L0_9LACO</name>
<feature type="domain" description="4Fe-4S His(Cys)3-ligated-type" evidence="7">
    <location>
        <begin position="82"/>
        <end position="121"/>
    </location>
</feature>
<evidence type="ECO:0000313" key="9">
    <source>
        <dbReference type="Proteomes" id="UP001597104"/>
    </source>
</evidence>
<dbReference type="InterPro" id="IPR036010">
    <property type="entry name" value="2Fe-2S_ferredoxin-like_sf"/>
</dbReference>
<dbReference type="Pfam" id="PF22609">
    <property type="entry name" value="Fe_hydrogense_Fe-S_bd"/>
    <property type="match status" value="1"/>
</dbReference>
<evidence type="ECO:0000259" key="6">
    <source>
        <dbReference type="PROSITE" id="PS51379"/>
    </source>
</evidence>
<keyword evidence="3" id="KW-0408">Iron</keyword>
<evidence type="ECO:0000256" key="2">
    <source>
        <dbReference type="ARBA" id="ARBA00022723"/>
    </source>
</evidence>
<dbReference type="RefSeq" id="WP_171001895.1">
    <property type="nucleotide sequence ID" value="NZ_BJDN01000034.1"/>
</dbReference>
<gene>
    <name evidence="8" type="ORF">ACFQZ7_02495</name>
</gene>
<dbReference type="Proteomes" id="UP001597104">
    <property type="component" value="Unassembled WGS sequence"/>
</dbReference>
<dbReference type="SUPFAM" id="SSF54862">
    <property type="entry name" value="4Fe-4S ferredoxins"/>
    <property type="match status" value="1"/>
</dbReference>
<sequence>MKVTLNEQEYILTPEEEEMSVLEFATMKDVYIPSLCFLKECGNSGKCGVCRVEIEQDGKVKSTLACRLKMTDGLVIRTDTEQTLEQTKKTVIKILNKHDFKCGTCIRNGDCELLALAGKLRARPELKYEDSVDDLQAQIDSRSVGITINRNKCILCGRCAAMCLEKTSTGSIKLQKIDGKRIMAPIDNVRFEDTNCLLYGQCVNACPVGALHETTEIEKVEAALDDDNKQVFYVKSSILGL</sequence>
<dbReference type="SUPFAM" id="SSF54292">
    <property type="entry name" value="2Fe-2S ferredoxin-like"/>
    <property type="match status" value="1"/>
</dbReference>
<dbReference type="PROSITE" id="PS51839">
    <property type="entry name" value="4FE4S_HC3"/>
    <property type="match status" value="1"/>
</dbReference>
<dbReference type="InterPro" id="IPR001041">
    <property type="entry name" value="2Fe-2S_ferredoxin-type"/>
</dbReference>
<dbReference type="CDD" id="cd00207">
    <property type="entry name" value="fer2"/>
    <property type="match status" value="1"/>
</dbReference>
<dbReference type="Gene3D" id="3.30.70.20">
    <property type="match status" value="1"/>
</dbReference>
<dbReference type="EMBL" id="JBHTIO010000013">
    <property type="protein sequence ID" value="MFD0896613.1"/>
    <property type="molecule type" value="Genomic_DNA"/>
</dbReference>
<dbReference type="Gene3D" id="3.10.20.740">
    <property type="match status" value="1"/>
</dbReference>
<evidence type="ECO:0000256" key="1">
    <source>
        <dbReference type="ARBA" id="ARBA00022485"/>
    </source>
</evidence>
<keyword evidence="9" id="KW-1185">Reference proteome</keyword>
<evidence type="ECO:0000259" key="5">
    <source>
        <dbReference type="PROSITE" id="PS51085"/>
    </source>
</evidence>
<evidence type="ECO:0000259" key="7">
    <source>
        <dbReference type="PROSITE" id="PS51839"/>
    </source>
</evidence>
<evidence type="ECO:0000256" key="4">
    <source>
        <dbReference type="ARBA" id="ARBA00023014"/>
    </source>
</evidence>
<dbReference type="PROSITE" id="PS51085">
    <property type="entry name" value="2FE2S_FER_2"/>
    <property type="match status" value="1"/>
</dbReference>
<reference evidence="9" key="1">
    <citation type="journal article" date="2019" name="Int. J. Syst. Evol. Microbiol.">
        <title>The Global Catalogue of Microorganisms (GCM) 10K type strain sequencing project: providing services to taxonomists for standard genome sequencing and annotation.</title>
        <authorList>
            <consortium name="The Broad Institute Genomics Platform"/>
            <consortium name="The Broad Institute Genome Sequencing Center for Infectious Disease"/>
            <person name="Wu L."/>
            <person name="Ma J."/>
        </authorList>
    </citation>
    <scope>NUCLEOTIDE SEQUENCE [LARGE SCALE GENOMIC DNA]</scope>
    <source>
        <strain evidence="9">CCM 8925</strain>
    </source>
</reference>
<accession>A0ABW3E8L0</accession>
<dbReference type="PROSITE" id="PS51379">
    <property type="entry name" value="4FE4S_FER_2"/>
    <property type="match status" value="2"/>
</dbReference>
<keyword evidence="4" id="KW-0411">Iron-sulfur</keyword>
<organism evidence="8 9">
    <name type="scientific">Loigolactobacillus binensis</name>
    <dbReference type="NCBI Taxonomy" id="2559922"/>
    <lineage>
        <taxon>Bacteria</taxon>
        <taxon>Bacillati</taxon>
        <taxon>Bacillota</taxon>
        <taxon>Bacilli</taxon>
        <taxon>Lactobacillales</taxon>
        <taxon>Lactobacillaceae</taxon>
        <taxon>Loigolactobacillus</taxon>
    </lineage>
</organism>